<feature type="compositionally biased region" description="Polar residues" evidence="1">
    <location>
        <begin position="326"/>
        <end position="342"/>
    </location>
</feature>
<feature type="compositionally biased region" description="Basic and acidic residues" evidence="1">
    <location>
        <begin position="63"/>
        <end position="73"/>
    </location>
</feature>
<dbReference type="EMBL" id="CM029051">
    <property type="protein sequence ID" value="KAG2562188.1"/>
    <property type="molecule type" value="Genomic_DNA"/>
</dbReference>
<evidence type="ECO:0000313" key="2">
    <source>
        <dbReference type="EMBL" id="KAG2562188.1"/>
    </source>
</evidence>
<reference evidence="2" key="1">
    <citation type="submission" date="2020-05" db="EMBL/GenBank/DDBJ databases">
        <title>WGS assembly of Panicum virgatum.</title>
        <authorList>
            <person name="Lovell J.T."/>
            <person name="Jenkins J."/>
            <person name="Shu S."/>
            <person name="Juenger T.E."/>
            <person name="Schmutz J."/>
        </authorList>
    </citation>
    <scope>NUCLEOTIDE SEQUENCE</scope>
    <source>
        <strain evidence="2">AP13</strain>
    </source>
</reference>
<dbReference type="AlphaFoldDB" id="A0A8T0PMP8"/>
<feature type="region of interest" description="Disordered" evidence="1">
    <location>
        <begin position="285"/>
        <end position="342"/>
    </location>
</feature>
<gene>
    <name evidence="2" type="ORF">PVAP13_8KG330801</name>
</gene>
<dbReference type="Proteomes" id="UP000823388">
    <property type="component" value="Chromosome 8K"/>
</dbReference>
<feature type="compositionally biased region" description="Basic residues" evidence="1">
    <location>
        <begin position="143"/>
        <end position="157"/>
    </location>
</feature>
<feature type="compositionally biased region" description="Polar residues" evidence="1">
    <location>
        <begin position="298"/>
        <end position="307"/>
    </location>
</feature>
<feature type="region of interest" description="Disordered" evidence="1">
    <location>
        <begin position="54"/>
        <end position="85"/>
    </location>
</feature>
<feature type="region of interest" description="Disordered" evidence="1">
    <location>
        <begin position="240"/>
        <end position="269"/>
    </location>
</feature>
<evidence type="ECO:0000313" key="3">
    <source>
        <dbReference type="Proteomes" id="UP000823388"/>
    </source>
</evidence>
<evidence type="ECO:0000256" key="1">
    <source>
        <dbReference type="SAM" id="MobiDB-lite"/>
    </source>
</evidence>
<comment type="caution">
    <text evidence="2">The sequence shown here is derived from an EMBL/GenBank/DDBJ whole genome shotgun (WGS) entry which is preliminary data.</text>
</comment>
<name>A0A8T0PMP8_PANVG</name>
<keyword evidence="3" id="KW-1185">Reference proteome</keyword>
<protein>
    <submittedName>
        <fullName evidence="2">Uncharacterized protein</fullName>
    </submittedName>
</protein>
<proteinExistence type="predicted"/>
<accession>A0A8T0PMP8</accession>
<feature type="region of interest" description="Disordered" evidence="1">
    <location>
        <begin position="102"/>
        <end position="177"/>
    </location>
</feature>
<sequence>MPASHNSGGPDNAVAVAVTGTQVSRALGGAAGEGATAAAACARAHCRVSLIGGGGGKPCASEGHPEVRSKGPKGDQGIGVPWSSAAHTREVEVECLEEFESGVTGSDGTRQCNRRPWPTRRRRWARTASPRPPSTRTSWAASRLRHACRHPLARPHHAPPSPRPRPRHAAIPSPRRPFLAAPRGPFIAAPCLDALPHRSSPALASTPFLDADLSCTPSSPQFFAVDPSCIPLLAAPKIWAPPRPPPQDLRHSERRLSKRRPSPWLSERRPSPWLSMTLSHASELRPTMDGDGYDGNDWASQNSSANAWNGAPTRGAAPTKLPLPAASSTSTRKQRQWRSFQD</sequence>
<organism evidence="2 3">
    <name type="scientific">Panicum virgatum</name>
    <name type="common">Blackwell switchgrass</name>
    <dbReference type="NCBI Taxonomy" id="38727"/>
    <lineage>
        <taxon>Eukaryota</taxon>
        <taxon>Viridiplantae</taxon>
        <taxon>Streptophyta</taxon>
        <taxon>Embryophyta</taxon>
        <taxon>Tracheophyta</taxon>
        <taxon>Spermatophyta</taxon>
        <taxon>Magnoliopsida</taxon>
        <taxon>Liliopsida</taxon>
        <taxon>Poales</taxon>
        <taxon>Poaceae</taxon>
        <taxon>PACMAD clade</taxon>
        <taxon>Panicoideae</taxon>
        <taxon>Panicodae</taxon>
        <taxon>Paniceae</taxon>
        <taxon>Panicinae</taxon>
        <taxon>Panicum</taxon>
        <taxon>Panicum sect. Hiantes</taxon>
    </lineage>
</organism>